<evidence type="ECO:0000256" key="3">
    <source>
        <dbReference type="ARBA" id="ARBA00022676"/>
    </source>
</evidence>
<dbReference type="InterPro" id="IPR001173">
    <property type="entry name" value="Glyco_trans_2-like"/>
</dbReference>
<evidence type="ECO:0000259" key="10">
    <source>
        <dbReference type="Pfam" id="PF00535"/>
    </source>
</evidence>
<evidence type="ECO:0000256" key="6">
    <source>
        <dbReference type="ARBA" id="ARBA00037281"/>
    </source>
</evidence>
<dbReference type="EMBL" id="OBDY01000030">
    <property type="protein sequence ID" value="SNY66665.1"/>
    <property type="molecule type" value="Genomic_DNA"/>
</dbReference>
<keyword evidence="3" id="KW-0328">Glycosyltransferase</keyword>
<name>A0A285K273_9ACTN</name>
<evidence type="ECO:0000256" key="7">
    <source>
        <dbReference type="ARBA" id="ARBA00037904"/>
    </source>
</evidence>
<dbReference type="GO" id="GO:0016757">
    <property type="term" value="F:glycosyltransferase activity"/>
    <property type="evidence" value="ECO:0007669"/>
    <property type="project" value="UniProtKB-KW"/>
</dbReference>
<dbReference type="Pfam" id="PF00535">
    <property type="entry name" value="Glycos_transf_2"/>
    <property type="match status" value="1"/>
</dbReference>
<dbReference type="PANTHER" id="PTHR43646">
    <property type="entry name" value="GLYCOSYLTRANSFERASE"/>
    <property type="match status" value="1"/>
</dbReference>
<evidence type="ECO:0000256" key="4">
    <source>
        <dbReference type="ARBA" id="ARBA00022679"/>
    </source>
</evidence>
<evidence type="ECO:0000313" key="11">
    <source>
        <dbReference type="EMBL" id="SNY66665.1"/>
    </source>
</evidence>
<organism evidence="11 12">
    <name type="scientific">Paractinoplanes atraurantiacus</name>
    <dbReference type="NCBI Taxonomy" id="1036182"/>
    <lineage>
        <taxon>Bacteria</taxon>
        <taxon>Bacillati</taxon>
        <taxon>Actinomycetota</taxon>
        <taxon>Actinomycetes</taxon>
        <taxon>Micromonosporales</taxon>
        <taxon>Micromonosporaceae</taxon>
        <taxon>Paractinoplanes</taxon>
    </lineage>
</organism>
<comment type="function">
    <text evidence="6">Catalyzes the glycosylation of 4,4'-diaponeurosporenoate, i.e. the esterification of glucose at the C1'' position with the carboxyl group of 4,4'-diaponeurosporenic acid, to form glycosyl-4,4'-diaponeurosporenoate. This is a step in the biosynthesis of staphyloxanthin, an orange pigment present in most staphylococci strains.</text>
</comment>
<dbReference type="PANTHER" id="PTHR43646:SF2">
    <property type="entry name" value="GLYCOSYLTRANSFERASE 2-LIKE DOMAIN-CONTAINING PROTEIN"/>
    <property type="match status" value="1"/>
</dbReference>
<comment type="similarity">
    <text evidence="8">Belongs to the glycosyltransferase 2 family. CrtQ subfamily.</text>
</comment>
<dbReference type="SUPFAM" id="SSF53448">
    <property type="entry name" value="Nucleotide-diphospho-sugar transferases"/>
    <property type="match status" value="1"/>
</dbReference>
<evidence type="ECO:0000256" key="9">
    <source>
        <dbReference type="ARBA" id="ARBA00040345"/>
    </source>
</evidence>
<keyword evidence="2" id="KW-1003">Cell membrane</keyword>
<accession>A0A285K273</accession>
<sequence>MNRIAVIVPAHNEESLLPGCLNALGSCPSPVPVEIIVAADSCTDDTAALAAKAGAHVVATNARNVGQARAAGAAYAMRAGTGGLWLATTDADSRVPAQWLQWQLAHARAGADLLMGTVAVDDWLRWPEALRAVYEARYRRAGQPHVHGANLGFSATAYVSVGGFPPLPYDEDRALIGRFRAAGAHVVADGGCPVSTSSRPVARAPHGFSAHLAALAAGLRTT</sequence>
<evidence type="ECO:0000256" key="8">
    <source>
        <dbReference type="ARBA" id="ARBA00038120"/>
    </source>
</evidence>
<protein>
    <recommendedName>
        <fullName evidence="9">4,4'-diaponeurosporenoate glycosyltransferase</fullName>
    </recommendedName>
</protein>
<dbReference type="InterPro" id="IPR029044">
    <property type="entry name" value="Nucleotide-diphossugar_trans"/>
</dbReference>
<comment type="pathway">
    <text evidence="7">Carotenoid biosynthesis; staphyloxanthin biosynthesis; staphyloxanthin from farnesyl diphosphate: step 4/5.</text>
</comment>
<keyword evidence="5" id="KW-0472">Membrane</keyword>
<evidence type="ECO:0000256" key="2">
    <source>
        <dbReference type="ARBA" id="ARBA00022475"/>
    </source>
</evidence>
<dbReference type="RefSeq" id="WP_218854896.1">
    <property type="nucleotide sequence ID" value="NZ_OBDY01000030.1"/>
</dbReference>
<keyword evidence="4 11" id="KW-0808">Transferase</keyword>
<evidence type="ECO:0000256" key="1">
    <source>
        <dbReference type="ARBA" id="ARBA00004236"/>
    </source>
</evidence>
<keyword evidence="12" id="KW-1185">Reference proteome</keyword>
<dbReference type="PROSITE" id="PS51257">
    <property type="entry name" value="PROKAR_LIPOPROTEIN"/>
    <property type="match status" value="1"/>
</dbReference>
<reference evidence="11 12" key="1">
    <citation type="submission" date="2017-09" db="EMBL/GenBank/DDBJ databases">
        <authorList>
            <person name="Ehlers B."/>
            <person name="Leendertz F.H."/>
        </authorList>
    </citation>
    <scope>NUCLEOTIDE SEQUENCE [LARGE SCALE GENOMIC DNA]</scope>
    <source>
        <strain evidence="11 12">CGMCC 4.6857</strain>
    </source>
</reference>
<gene>
    <name evidence="11" type="ORF">SAMN05421748_13091</name>
</gene>
<dbReference type="Gene3D" id="3.90.550.10">
    <property type="entry name" value="Spore Coat Polysaccharide Biosynthesis Protein SpsA, Chain A"/>
    <property type="match status" value="1"/>
</dbReference>
<feature type="domain" description="Glycosyltransferase 2-like" evidence="10">
    <location>
        <begin position="6"/>
        <end position="138"/>
    </location>
</feature>
<comment type="subcellular location">
    <subcellularLocation>
        <location evidence="1">Cell membrane</location>
    </subcellularLocation>
</comment>
<dbReference type="Proteomes" id="UP000219612">
    <property type="component" value="Unassembled WGS sequence"/>
</dbReference>
<dbReference type="GO" id="GO:0005886">
    <property type="term" value="C:plasma membrane"/>
    <property type="evidence" value="ECO:0007669"/>
    <property type="project" value="UniProtKB-SubCell"/>
</dbReference>
<proteinExistence type="inferred from homology"/>
<evidence type="ECO:0000256" key="5">
    <source>
        <dbReference type="ARBA" id="ARBA00023136"/>
    </source>
</evidence>
<dbReference type="AlphaFoldDB" id="A0A285K273"/>
<evidence type="ECO:0000313" key="12">
    <source>
        <dbReference type="Proteomes" id="UP000219612"/>
    </source>
</evidence>